<keyword evidence="2" id="KW-1185">Reference proteome</keyword>
<gene>
    <name evidence="1" type="ORF">GCM10011532_03970</name>
</gene>
<sequence length="66" mass="7747">MNLTPEEKEDIKSLLLFLVEKKSEISDGHNGFHLKELEPFLQELVEEQKIKCRPTITADNYFKINN</sequence>
<organism evidence="1 2">
    <name type="scientific">Christiangramia forsetii</name>
    <dbReference type="NCBI Taxonomy" id="411153"/>
    <lineage>
        <taxon>Bacteria</taxon>
        <taxon>Pseudomonadati</taxon>
        <taxon>Bacteroidota</taxon>
        <taxon>Flavobacteriia</taxon>
        <taxon>Flavobacteriales</taxon>
        <taxon>Flavobacteriaceae</taxon>
        <taxon>Christiangramia</taxon>
    </lineage>
</organism>
<protein>
    <submittedName>
        <fullName evidence="1">Uncharacterized protein</fullName>
    </submittedName>
</protein>
<proteinExistence type="predicted"/>
<accession>A0ABQ1WC98</accession>
<evidence type="ECO:0000313" key="1">
    <source>
        <dbReference type="EMBL" id="GGG23944.1"/>
    </source>
</evidence>
<comment type="caution">
    <text evidence="1">The sequence shown here is derived from an EMBL/GenBank/DDBJ whole genome shotgun (WGS) entry which is preliminary data.</text>
</comment>
<reference evidence="2" key="1">
    <citation type="journal article" date="2019" name="Int. J. Syst. Evol. Microbiol.">
        <title>The Global Catalogue of Microorganisms (GCM) 10K type strain sequencing project: providing services to taxonomists for standard genome sequencing and annotation.</title>
        <authorList>
            <consortium name="The Broad Institute Genomics Platform"/>
            <consortium name="The Broad Institute Genome Sequencing Center for Infectious Disease"/>
            <person name="Wu L."/>
            <person name="Ma J."/>
        </authorList>
    </citation>
    <scope>NUCLEOTIDE SEQUENCE [LARGE SCALE GENOMIC DNA]</scope>
    <source>
        <strain evidence="2">CGMCC 1.15422</strain>
    </source>
</reference>
<dbReference type="EMBL" id="BMIX01000001">
    <property type="protein sequence ID" value="GGG23944.1"/>
    <property type="molecule type" value="Genomic_DNA"/>
</dbReference>
<evidence type="ECO:0000313" key="2">
    <source>
        <dbReference type="Proteomes" id="UP000605733"/>
    </source>
</evidence>
<name>A0ABQ1WC98_9FLAO</name>
<dbReference type="Proteomes" id="UP000605733">
    <property type="component" value="Unassembled WGS sequence"/>
</dbReference>
<dbReference type="RefSeq" id="WP_011710340.1">
    <property type="nucleotide sequence ID" value="NZ_BMIX01000001.1"/>
</dbReference>